<protein>
    <submittedName>
        <fullName evidence="2">Monovalent cation/H(+) antiporter subunit G</fullName>
    </submittedName>
</protein>
<accession>A0ABT8ATA1</accession>
<keyword evidence="1" id="KW-0812">Transmembrane</keyword>
<keyword evidence="1" id="KW-1133">Transmembrane helix</keyword>
<dbReference type="RefSeq" id="WP_238290004.1">
    <property type="nucleotide sequence ID" value="NZ_BPQS01000019.1"/>
</dbReference>
<dbReference type="Pfam" id="PF03334">
    <property type="entry name" value="PhaG_MnhG_YufB"/>
    <property type="match status" value="1"/>
</dbReference>
<organism evidence="2 3">
    <name type="scientific">Methylobacterium longum</name>
    <dbReference type="NCBI Taxonomy" id="767694"/>
    <lineage>
        <taxon>Bacteria</taxon>
        <taxon>Pseudomonadati</taxon>
        <taxon>Pseudomonadota</taxon>
        <taxon>Alphaproteobacteria</taxon>
        <taxon>Hyphomicrobiales</taxon>
        <taxon>Methylobacteriaceae</taxon>
        <taxon>Methylobacterium</taxon>
    </lineage>
</organism>
<dbReference type="InterPro" id="IPR005133">
    <property type="entry name" value="PhaG_MnhG_YufB"/>
</dbReference>
<evidence type="ECO:0000313" key="2">
    <source>
        <dbReference type="EMBL" id="MDN3572641.1"/>
    </source>
</evidence>
<dbReference type="Proteomes" id="UP001244297">
    <property type="component" value="Unassembled WGS sequence"/>
</dbReference>
<feature type="transmembrane region" description="Helical" evidence="1">
    <location>
        <begin position="64"/>
        <end position="87"/>
    </location>
</feature>
<keyword evidence="3" id="KW-1185">Reference proteome</keyword>
<comment type="caution">
    <text evidence="2">The sequence shown here is derived from an EMBL/GenBank/DDBJ whole genome shotgun (WGS) entry which is preliminary data.</text>
</comment>
<gene>
    <name evidence="2" type="ORF">QWZ18_18665</name>
</gene>
<proteinExistence type="predicted"/>
<feature type="transmembrane region" description="Helical" evidence="1">
    <location>
        <begin position="33"/>
        <end position="52"/>
    </location>
</feature>
<reference evidence="3" key="1">
    <citation type="journal article" date="2019" name="Int. J. Syst. Evol. Microbiol.">
        <title>The Global Catalogue of Microorganisms (GCM) 10K type strain sequencing project: providing services to taxonomists for standard genome sequencing and annotation.</title>
        <authorList>
            <consortium name="The Broad Institute Genomics Platform"/>
            <consortium name="The Broad Institute Genome Sequencing Center for Infectious Disease"/>
            <person name="Wu L."/>
            <person name="Ma J."/>
        </authorList>
    </citation>
    <scope>NUCLEOTIDE SEQUENCE [LARGE SCALE GENOMIC DNA]</scope>
    <source>
        <strain evidence="3">CECT 7806</strain>
    </source>
</reference>
<feature type="transmembrane region" description="Helical" evidence="1">
    <location>
        <begin position="6"/>
        <end position="26"/>
    </location>
</feature>
<evidence type="ECO:0000313" key="3">
    <source>
        <dbReference type="Proteomes" id="UP001244297"/>
    </source>
</evidence>
<evidence type="ECO:0000256" key="1">
    <source>
        <dbReference type="SAM" id="Phobius"/>
    </source>
</evidence>
<dbReference type="EMBL" id="JAUFPT010000061">
    <property type="protein sequence ID" value="MDN3572641.1"/>
    <property type="molecule type" value="Genomic_DNA"/>
</dbReference>
<sequence length="94" mass="9952">MSILIGLAVGLAVAVTWLVAIALWRLPRALDRLHALAFLNVAAAFLVTAAAFLADGISGRSLKILVMMIVFLAWAAVLSHVSGRALLMREGRSA</sequence>
<keyword evidence="1" id="KW-0472">Membrane</keyword>
<name>A0ABT8ATA1_9HYPH</name>